<name>A0A0E9NE25_SAICN</name>
<proteinExistence type="predicted"/>
<reference evidence="1 2" key="1">
    <citation type="journal article" date="2011" name="J. Gen. Appl. Microbiol.">
        <title>Draft genome sequencing of the enigmatic yeast Saitoella complicata.</title>
        <authorList>
            <person name="Nishida H."/>
            <person name="Hamamoto M."/>
            <person name="Sugiyama J."/>
        </authorList>
    </citation>
    <scope>NUCLEOTIDE SEQUENCE [LARGE SCALE GENOMIC DNA]</scope>
    <source>
        <strain evidence="1 2">NRRL Y-17804</strain>
    </source>
</reference>
<organism evidence="1 2">
    <name type="scientific">Saitoella complicata (strain BCRC 22490 / CBS 7301 / JCM 7358 / NBRC 10748 / NRRL Y-17804)</name>
    <dbReference type="NCBI Taxonomy" id="698492"/>
    <lineage>
        <taxon>Eukaryota</taxon>
        <taxon>Fungi</taxon>
        <taxon>Dikarya</taxon>
        <taxon>Ascomycota</taxon>
        <taxon>Taphrinomycotina</taxon>
        <taxon>Taphrinomycotina incertae sedis</taxon>
        <taxon>Saitoella</taxon>
    </lineage>
</organism>
<accession>A0A0E9NE25</accession>
<comment type="caution">
    <text evidence="1">The sequence shown here is derived from an EMBL/GenBank/DDBJ whole genome shotgun (WGS) entry which is preliminary data.</text>
</comment>
<dbReference type="Proteomes" id="UP000033140">
    <property type="component" value="Unassembled WGS sequence"/>
</dbReference>
<reference evidence="1 2" key="3">
    <citation type="journal article" date="2015" name="Genome Announc.">
        <title>Draft Genome Sequence of the Archiascomycetous Yeast Saitoella complicata.</title>
        <authorList>
            <person name="Yamauchi K."/>
            <person name="Kondo S."/>
            <person name="Hamamoto M."/>
            <person name="Takahashi Y."/>
            <person name="Ogura Y."/>
            <person name="Hayashi T."/>
            <person name="Nishida H."/>
        </authorList>
    </citation>
    <scope>NUCLEOTIDE SEQUENCE [LARGE SCALE GENOMIC DNA]</scope>
    <source>
        <strain evidence="1 2">NRRL Y-17804</strain>
    </source>
</reference>
<evidence type="ECO:0000313" key="2">
    <source>
        <dbReference type="Proteomes" id="UP000033140"/>
    </source>
</evidence>
<keyword evidence="2" id="KW-1185">Reference proteome</keyword>
<gene>
    <name evidence="1" type="ORF">G7K_2286-t1</name>
</gene>
<sequence>MWPTRHPAGIMIATHACRPTPTPAIWRGAYNDEAPTSIATVNPNEQLHIQVSRSSSLFDQLYCGVLGYRVVLVTRLAYRGSMSSRVVTLRHDEGVWNLSNKQLCLVDGDSAEMQAPPEWPRANRGLASYLSWFLREPDSLAD</sequence>
<reference evidence="1 2" key="2">
    <citation type="journal article" date="2014" name="J. Gen. Appl. Microbiol.">
        <title>The early diverging ascomycetous budding yeast Saitoella complicata has three histone deacetylases belonging to the Clr6, Hos2, and Rpd3 lineages.</title>
        <authorList>
            <person name="Nishida H."/>
            <person name="Matsumoto T."/>
            <person name="Kondo S."/>
            <person name="Hamamoto M."/>
            <person name="Yoshikawa H."/>
        </authorList>
    </citation>
    <scope>NUCLEOTIDE SEQUENCE [LARGE SCALE GENOMIC DNA]</scope>
    <source>
        <strain evidence="1 2">NRRL Y-17804</strain>
    </source>
</reference>
<dbReference type="EMBL" id="BACD03000012">
    <property type="protein sequence ID" value="GAO48099.1"/>
    <property type="molecule type" value="Genomic_DNA"/>
</dbReference>
<dbReference type="AlphaFoldDB" id="A0A0E9NE25"/>
<evidence type="ECO:0000313" key="1">
    <source>
        <dbReference type="EMBL" id="GAO48099.1"/>
    </source>
</evidence>
<protein>
    <submittedName>
        <fullName evidence="1">Uncharacterized protein</fullName>
    </submittedName>
</protein>